<dbReference type="GO" id="GO:0048598">
    <property type="term" value="P:embryonic morphogenesis"/>
    <property type="evidence" value="ECO:0007669"/>
    <property type="project" value="UniProtKB-ARBA"/>
</dbReference>
<feature type="compositionally biased region" description="Basic and acidic residues" evidence="9">
    <location>
        <begin position="962"/>
        <end position="981"/>
    </location>
</feature>
<evidence type="ECO:0000256" key="8">
    <source>
        <dbReference type="PROSITE-ProRule" id="PRU01263"/>
    </source>
</evidence>
<feature type="domain" description="C2H2-type" evidence="10">
    <location>
        <begin position="631"/>
        <end position="662"/>
    </location>
</feature>
<comment type="subcellular location">
    <subcellularLocation>
        <location evidence="1">Nucleus</location>
    </subcellularLocation>
</comment>
<feature type="domain" description="C2H2-type" evidence="10">
    <location>
        <begin position="404"/>
        <end position="431"/>
    </location>
</feature>
<feature type="compositionally biased region" description="Basic and acidic residues" evidence="9">
    <location>
        <begin position="1183"/>
        <end position="1202"/>
    </location>
</feature>
<feature type="domain" description="C2H2-type" evidence="10">
    <location>
        <begin position="460"/>
        <end position="487"/>
    </location>
</feature>
<keyword evidence="5 8" id="KW-0862">Zinc</keyword>
<feature type="domain" description="C2H2-type" evidence="10">
    <location>
        <begin position="1339"/>
        <end position="1366"/>
    </location>
</feature>
<feature type="region of interest" description="Disordered" evidence="9">
    <location>
        <begin position="1086"/>
        <end position="1202"/>
    </location>
</feature>
<sequence>MESRNSSMLESSREENVLSYETVKSTVTRDDRSELETEEGFLLVSQAQQERYAEEENVDEATLKERTAALAFINLCRICANANDHLIPIFEGDGVERNLAQKILKHLPIRISEDDSLPLQLCYHCATTLLAWHELSEGCLNAERKLLGMQGKQEYDTPAMSLDNLEVPAPITTMETTVNIANSEASEPDQQADDKTEARGTEETDESNRSCGVRTPSRVFQDAQRAFWKPYRKRCRPRTRPRGPSATAEDSDSVWIAVMDVALDEQPVAEASGLRNNDQTRPPVRTSEEERVARDHETSNDRAVAKSHDRITDDDPIDPMDVASEDKYLQETIGDDKVSSWQKPESFQCAECGKCFKLKDSYLRHMRIHKNERPFTCHVCGKQFRDSGGLTRHLKDVHAKLKNFTCDLCGRSFASKATREDHRRTHTGERPYVCDSCGKTFKSKASLYIHGKLHTDEFPHACSYCGKRFRRRQEVLAHVTTHTGEKNHECDVCAKKFRVKSELARHKLIHSEEKPFVCLKCGLAFRQKRYLNNHDKSRHGESLRASCGPGRAFAARITALRPSNVAIEHESDVAGGLTAIVGSTTENSERETQDSSDDVRYDERTDSNASQREEETRATISRSADKLLKNYTCDSCQRAFKRKYHLIRHIAACKPNSTNEKNASKRTRTMKRRRKNGNLTKRREDSDCRTEDAGIASDDGDRRRVAPTRSPRRKRSATYPCAYCEHVAEKRKLLNAHVTEAHPELAKRSRKSFVATDTVTRARIEHDGRVYYHCAECGKNLNSPYTFYWHVRIHTGERTFTCHLCGKRFRVNQGLARHLRETHDGIKNVACDLCGRMFSTRRNVEDHRRIHTGERPYVCNVCGKTFKQKASLFVHNRTHTDVFPHKCGHCGQAFRTRPPLVLHITKHTGEKPHACDVCGRRFRIKYELKRHRCTRQASSDETEKSRRASEINVENAQSTIYRDSEQEPAQESKKESEEESQRNELFPCEKCSMSFPYEYDLLMHIKAAHMLLSFTCPLCNETFFLPYDMNKHLGIVHDFHENEDFNRFVCDVCGNPPTTLKRRLKKPITHNRITDHEANLKTLAEEFRSKVDSSQTKNSDRINKNSKNTSSLTNDIATDVPAERSSCTNDASSKTHSSKSTNGDEEETTESTETPRSTGDPTAILKILKIRANCRKKRKPRNTRQELGELPAEETHECNSHPREIDKQIADAEEPENDTSTSRLNTTCRFCDKKFHSRKSYWAHRRTHTSEKSYTCHVCGKQFTQSGSLYYHLKHVHDGVKNHACDICGRSFAMKTAMEDHRRIHTGERPYVCDSCGKTFKTKASLYIHGRTHTDEFPHACTYCAKRFRWRQQMLGHLTVHTGEKNHTCDVCGKGFGVKNDLTRHRRVHSDEKPYTCQRCGISFGQKRYLRSHERLKLGTCGFSRNYSRVDPDLCHRVQSESGKP</sequence>
<feature type="domain" description="C2H2-type" evidence="10">
    <location>
        <begin position="1395"/>
        <end position="1419"/>
    </location>
</feature>
<organism evidence="12 13">
    <name type="scientific">Ooceraea biroi</name>
    <name type="common">Clonal raider ant</name>
    <name type="synonym">Cerapachys biroi</name>
    <dbReference type="NCBI Taxonomy" id="2015173"/>
    <lineage>
        <taxon>Eukaryota</taxon>
        <taxon>Metazoa</taxon>
        <taxon>Ecdysozoa</taxon>
        <taxon>Arthropoda</taxon>
        <taxon>Hexapoda</taxon>
        <taxon>Insecta</taxon>
        <taxon>Pterygota</taxon>
        <taxon>Neoptera</taxon>
        <taxon>Endopterygota</taxon>
        <taxon>Hymenoptera</taxon>
        <taxon>Apocrita</taxon>
        <taxon>Aculeata</taxon>
        <taxon>Formicoidea</taxon>
        <taxon>Formicidae</taxon>
        <taxon>Dorylinae</taxon>
        <taxon>Ooceraea</taxon>
    </lineage>
</organism>
<feature type="binding site" evidence="8">
    <location>
        <position position="79"/>
    </location>
    <ligand>
        <name>Zn(2+)</name>
        <dbReference type="ChEBI" id="CHEBI:29105"/>
    </ligand>
</feature>
<feature type="region of interest" description="Disordered" evidence="9">
    <location>
        <begin position="580"/>
        <end position="619"/>
    </location>
</feature>
<feature type="region of interest" description="Disordered" evidence="9">
    <location>
        <begin position="657"/>
        <end position="713"/>
    </location>
</feature>
<dbReference type="PROSITE" id="PS51915">
    <property type="entry name" value="ZAD"/>
    <property type="match status" value="1"/>
</dbReference>
<feature type="binding site" evidence="8">
    <location>
        <position position="122"/>
    </location>
    <ligand>
        <name>Zn(2+)</name>
        <dbReference type="ChEBI" id="CHEBI:29105"/>
    </ligand>
</feature>
<dbReference type="Pfam" id="PF00096">
    <property type="entry name" value="zf-C2H2"/>
    <property type="match status" value="14"/>
</dbReference>
<evidence type="ECO:0000256" key="4">
    <source>
        <dbReference type="ARBA" id="ARBA00022771"/>
    </source>
</evidence>
<evidence type="ECO:0000256" key="5">
    <source>
        <dbReference type="ARBA" id="ARBA00022833"/>
    </source>
</evidence>
<evidence type="ECO:0000256" key="7">
    <source>
        <dbReference type="PROSITE-ProRule" id="PRU00042"/>
    </source>
</evidence>
<dbReference type="PROSITE" id="PS50157">
    <property type="entry name" value="ZINC_FINGER_C2H2_2"/>
    <property type="match status" value="23"/>
</dbReference>
<feature type="domain" description="C2H2-type" evidence="10">
    <location>
        <begin position="986"/>
        <end position="1009"/>
    </location>
</feature>
<dbReference type="FunFam" id="3.30.160.60:FF:000100">
    <property type="entry name" value="Zinc finger 45-like"/>
    <property type="match status" value="4"/>
</dbReference>
<evidence type="ECO:0000259" key="11">
    <source>
        <dbReference type="PROSITE" id="PS51915"/>
    </source>
</evidence>
<dbReference type="SMART" id="SM00868">
    <property type="entry name" value="zf-AD"/>
    <property type="match status" value="1"/>
</dbReference>
<feature type="compositionally biased region" description="Polar residues" evidence="9">
    <location>
        <begin position="952"/>
        <end position="961"/>
    </location>
</feature>
<dbReference type="Pfam" id="PF07776">
    <property type="entry name" value="zf-AD"/>
    <property type="match status" value="1"/>
</dbReference>
<evidence type="ECO:0000256" key="1">
    <source>
        <dbReference type="ARBA" id="ARBA00004123"/>
    </source>
</evidence>
<feature type="domain" description="C2H2-type" evidence="10">
    <location>
        <begin position="347"/>
        <end position="374"/>
    </location>
</feature>
<gene>
    <name evidence="12" type="ORF">DMN91_012118</name>
</gene>
<feature type="region of interest" description="Disordered" evidence="9">
    <location>
        <begin position="935"/>
        <end position="981"/>
    </location>
</feature>
<feature type="region of interest" description="Disordered" evidence="9">
    <location>
        <begin position="267"/>
        <end position="321"/>
    </location>
</feature>
<name>A0A3L8D8U2_OOCBI</name>
<dbReference type="OrthoDB" id="40579at2759"/>
<keyword evidence="4 7" id="KW-0863">Zinc-finger</keyword>
<dbReference type="GO" id="GO:0000981">
    <property type="term" value="F:DNA-binding transcription factor activity, RNA polymerase II-specific"/>
    <property type="evidence" value="ECO:0007669"/>
    <property type="project" value="TreeGrafter"/>
</dbReference>
<feature type="domain" description="C2H2-type" evidence="10">
    <location>
        <begin position="1014"/>
        <end position="1042"/>
    </location>
</feature>
<reference evidence="12 13" key="1">
    <citation type="journal article" date="2018" name="Genome Res.">
        <title>The genomic architecture and molecular evolution of ant odorant receptors.</title>
        <authorList>
            <person name="McKenzie S.K."/>
            <person name="Kronauer D.J.C."/>
        </authorList>
    </citation>
    <scope>NUCLEOTIDE SEQUENCE [LARGE SCALE GENOMIC DNA]</scope>
    <source>
        <strain evidence="12">Clonal line C1</strain>
    </source>
</reference>
<dbReference type="GO" id="GO:0030674">
    <property type="term" value="F:protein-macromolecule adaptor activity"/>
    <property type="evidence" value="ECO:0007669"/>
    <property type="project" value="UniProtKB-ARBA"/>
</dbReference>
<evidence type="ECO:0000313" key="13">
    <source>
        <dbReference type="Proteomes" id="UP000279307"/>
    </source>
</evidence>
<feature type="domain" description="C2H2-type" evidence="10">
    <location>
        <begin position="829"/>
        <end position="856"/>
    </location>
</feature>
<evidence type="ECO:0000256" key="2">
    <source>
        <dbReference type="ARBA" id="ARBA00022723"/>
    </source>
</evidence>
<dbReference type="SMART" id="SM00355">
    <property type="entry name" value="ZnF_C2H2"/>
    <property type="match status" value="24"/>
</dbReference>
<keyword evidence="3" id="KW-0677">Repeat</keyword>
<dbReference type="GO" id="GO:0005634">
    <property type="term" value="C:nucleus"/>
    <property type="evidence" value="ECO:0007669"/>
    <property type="project" value="UniProtKB-SubCell"/>
</dbReference>
<proteinExistence type="predicted"/>
<dbReference type="GO" id="GO:0008270">
    <property type="term" value="F:zinc ion binding"/>
    <property type="evidence" value="ECO:0007669"/>
    <property type="project" value="UniProtKB-UniRule"/>
</dbReference>
<dbReference type="InterPro" id="IPR013087">
    <property type="entry name" value="Znf_C2H2_type"/>
</dbReference>
<dbReference type="PANTHER" id="PTHR24394:SF29">
    <property type="entry name" value="MYONEURIN"/>
    <property type="match status" value="1"/>
</dbReference>
<feature type="compositionally biased region" description="Basic and acidic residues" evidence="9">
    <location>
        <begin position="587"/>
        <end position="619"/>
    </location>
</feature>
<feature type="domain" description="C2H2-type" evidence="10">
    <location>
        <begin position="1226"/>
        <end position="1253"/>
    </location>
</feature>
<feature type="compositionally biased region" description="Polar residues" evidence="9">
    <location>
        <begin position="1125"/>
        <end position="1141"/>
    </location>
</feature>
<dbReference type="SUPFAM" id="SSF57716">
    <property type="entry name" value="Glucocorticoid receptor-like (DNA-binding domain)"/>
    <property type="match status" value="1"/>
</dbReference>
<feature type="binding site" evidence="8">
    <location>
        <position position="125"/>
    </location>
    <ligand>
        <name>Zn(2+)</name>
        <dbReference type="ChEBI" id="CHEBI:29105"/>
    </ligand>
</feature>
<feature type="compositionally biased region" description="Basic and acidic residues" evidence="9">
    <location>
        <begin position="681"/>
        <end position="692"/>
    </location>
</feature>
<evidence type="ECO:0000259" key="10">
    <source>
        <dbReference type="PROSITE" id="PS50157"/>
    </source>
</evidence>
<feature type="compositionally biased region" description="Basic residues" evidence="9">
    <location>
        <begin position="1168"/>
        <end position="1182"/>
    </location>
</feature>
<dbReference type="Proteomes" id="UP000279307">
    <property type="component" value="Chromosome 12"/>
</dbReference>
<accession>A0A3L8D8U2</accession>
<dbReference type="PANTHER" id="PTHR24394">
    <property type="entry name" value="ZINC FINGER PROTEIN"/>
    <property type="match status" value="1"/>
</dbReference>
<protein>
    <recommendedName>
        <fullName evidence="14">Zinc finger protein</fullName>
    </recommendedName>
</protein>
<feature type="domain" description="C2H2-type" evidence="10">
    <location>
        <begin position="913"/>
        <end position="943"/>
    </location>
</feature>
<evidence type="ECO:0000256" key="9">
    <source>
        <dbReference type="SAM" id="MobiDB-lite"/>
    </source>
</evidence>
<evidence type="ECO:0000256" key="3">
    <source>
        <dbReference type="ARBA" id="ARBA00022737"/>
    </source>
</evidence>
<keyword evidence="6" id="KW-0539">Nucleus</keyword>
<dbReference type="InterPro" id="IPR036236">
    <property type="entry name" value="Znf_C2H2_sf"/>
</dbReference>
<dbReference type="FunFam" id="3.30.160.60:FF:000295">
    <property type="entry name" value="zinc finger protein 19"/>
    <property type="match status" value="1"/>
</dbReference>
<feature type="compositionally biased region" description="Basic and acidic residues" evidence="9">
    <location>
        <begin position="286"/>
        <end position="313"/>
    </location>
</feature>
<feature type="domain" description="C2H2-type" evidence="10">
    <location>
        <begin position="375"/>
        <end position="403"/>
    </location>
</feature>
<evidence type="ECO:0000313" key="12">
    <source>
        <dbReference type="EMBL" id="RLU16358.1"/>
    </source>
</evidence>
<feature type="domain" description="C2H2-type" evidence="10">
    <location>
        <begin position="488"/>
        <end position="515"/>
    </location>
</feature>
<feature type="domain" description="C2H2-type" evidence="10">
    <location>
        <begin position="885"/>
        <end position="912"/>
    </location>
</feature>
<feature type="compositionally biased region" description="Basic residues" evidence="9">
    <location>
        <begin position="664"/>
        <end position="676"/>
    </location>
</feature>
<feature type="domain" description="C2H2-type" evidence="10">
    <location>
        <begin position="1254"/>
        <end position="1282"/>
    </location>
</feature>
<dbReference type="FunFam" id="3.30.160.60:FF:000446">
    <property type="entry name" value="Zinc finger protein"/>
    <property type="match status" value="3"/>
</dbReference>
<dbReference type="SUPFAM" id="SSF57667">
    <property type="entry name" value="beta-beta-alpha zinc fingers"/>
    <property type="match status" value="12"/>
</dbReference>
<feature type="binding site" evidence="8">
    <location>
        <position position="76"/>
    </location>
    <ligand>
        <name>Zn(2+)</name>
        <dbReference type="ChEBI" id="CHEBI:29105"/>
    </ligand>
</feature>
<feature type="domain" description="C2H2-type" evidence="10">
    <location>
        <begin position="772"/>
        <end position="799"/>
    </location>
</feature>
<feature type="domain" description="C2H2-type" evidence="10">
    <location>
        <begin position="1367"/>
        <end position="1394"/>
    </location>
</feature>
<dbReference type="FunFam" id="3.30.160.60:FF:000688">
    <property type="entry name" value="zinc finger protein 197 isoform X1"/>
    <property type="match status" value="2"/>
</dbReference>
<evidence type="ECO:0000256" key="6">
    <source>
        <dbReference type="ARBA" id="ARBA00023242"/>
    </source>
</evidence>
<dbReference type="EMBL" id="QOIP01000012">
    <property type="protein sequence ID" value="RLU16358.1"/>
    <property type="molecule type" value="Genomic_DNA"/>
</dbReference>
<dbReference type="Gene3D" id="3.30.160.60">
    <property type="entry name" value="Classic Zinc Finger"/>
    <property type="match status" value="20"/>
</dbReference>
<feature type="domain" description="C2H2-type" evidence="10">
    <location>
        <begin position="432"/>
        <end position="459"/>
    </location>
</feature>
<feature type="compositionally biased region" description="Low complexity" evidence="9">
    <location>
        <begin position="1105"/>
        <end position="1114"/>
    </location>
</feature>
<dbReference type="FunFam" id="3.30.160.60:FF:000624">
    <property type="entry name" value="zinc finger protein 697"/>
    <property type="match status" value="4"/>
</dbReference>
<feature type="domain" description="C2H2-type" evidence="10">
    <location>
        <begin position="1311"/>
        <end position="1338"/>
    </location>
</feature>
<keyword evidence="2 8" id="KW-0479">Metal-binding</keyword>
<dbReference type="InterPro" id="IPR012934">
    <property type="entry name" value="Znf_AD"/>
</dbReference>
<feature type="domain" description="ZAD" evidence="11">
    <location>
        <begin position="74"/>
        <end position="149"/>
    </location>
</feature>
<dbReference type="PROSITE" id="PS00028">
    <property type="entry name" value="ZINC_FINGER_C2H2_1"/>
    <property type="match status" value="20"/>
</dbReference>
<evidence type="ECO:0008006" key="14">
    <source>
        <dbReference type="Google" id="ProtNLM"/>
    </source>
</evidence>
<feature type="domain" description="C2H2-type" evidence="10">
    <location>
        <begin position="857"/>
        <end position="884"/>
    </location>
</feature>
<comment type="caution">
    <text evidence="12">The sequence shown here is derived from an EMBL/GenBank/DDBJ whole genome shotgun (WGS) entry which is preliminary data.</text>
</comment>
<feature type="domain" description="C2H2-type" evidence="10">
    <location>
        <begin position="800"/>
        <end position="828"/>
    </location>
</feature>
<feature type="compositionally biased region" description="Basic and acidic residues" evidence="9">
    <location>
        <begin position="192"/>
        <end position="208"/>
    </location>
</feature>
<feature type="domain" description="C2H2-type" evidence="10">
    <location>
        <begin position="516"/>
        <end position="539"/>
    </location>
</feature>
<dbReference type="Gene3D" id="3.40.1800.20">
    <property type="match status" value="1"/>
</dbReference>
<feature type="region of interest" description="Disordered" evidence="9">
    <location>
        <begin position="181"/>
        <end position="216"/>
    </location>
</feature>
<feature type="domain" description="C2H2-type" evidence="10">
    <location>
        <begin position="1283"/>
        <end position="1310"/>
    </location>
</feature>